<dbReference type="Pfam" id="PF01000">
    <property type="entry name" value="RNA_pol_A_bac"/>
    <property type="match status" value="1"/>
</dbReference>
<gene>
    <name evidence="11" type="primary">rpoA</name>
    <name evidence="13" type="ORF">SAMN06296036_101189</name>
</gene>
<dbReference type="InterPro" id="IPR011263">
    <property type="entry name" value="DNA-dir_RNA_pol_RpoA/D/Rpb3"/>
</dbReference>
<comment type="catalytic activity">
    <reaction evidence="10 11">
        <text>RNA(n) + a ribonucleoside 5'-triphosphate = RNA(n+1) + diphosphate</text>
        <dbReference type="Rhea" id="RHEA:21248"/>
        <dbReference type="Rhea" id="RHEA-COMP:14527"/>
        <dbReference type="Rhea" id="RHEA-COMP:17342"/>
        <dbReference type="ChEBI" id="CHEBI:33019"/>
        <dbReference type="ChEBI" id="CHEBI:61557"/>
        <dbReference type="ChEBI" id="CHEBI:140395"/>
        <dbReference type="EC" id="2.7.7.6"/>
    </reaction>
</comment>
<evidence type="ECO:0000313" key="14">
    <source>
        <dbReference type="Proteomes" id="UP000192907"/>
    </source>
</evidence>
<dbReference type="NCBIfam" id="NF003513">
    <property type="entry name" value="PRK05182.1-2"/>
    <property type="match status" value="1"/>
</dbReference>
<dbReference type="InterPro" id="IPR036603">
    <property type="entry name" value="RBP11-like"/>
</dbReference>
<evidence type="ECO:0000256" key="5">
    <source>
        <dbReference type="ARBA" id="ARBA00022679"/>
    </source>
</evidence>
<dbReference type="RefSeq" id="WP_132314681.1">
    <property type="nucleotide sequence ID" value="NZ_FWZT01000001.1"/>
</dbReference>
<dbReference type="GO" id="GO:0000428">
    <property type="term" value="C:DNA-directed RNA polymerase complex"/>
    <property type="evidence" value="ECO:0007669"/>
    <property type="project" value="UniProtKB-KW"/>
</dbReference>
<keyword evidence="4 11" id="KW-0240">DNA-directed RNA polymerase</keyword>
<dbReference type="OrthoDB" id="5289974at2"/>
<dbReference type="GO" id="GO:0005737">
    <property type="term" value="C:cytoplasm"/>
    <property type="evidence" value="ECO:0007669"/>
    <property type="project" value="UniProtKB-ARBA"/>
</dbReference>
<dbReference type="NCBIfam" id="TIGR02027">
    <property type="entry name" value="rpoA"/>
    <property type="match status" value="1"/>
</dbReference>
<dbReference type="SUPFAM" id="SSF55257">
    <property type="entry name" value="RBP11-like subunits of RNA polymerase"/>
    <property type="match status" value="1"/>
</dbReference>
<keyword evidence="14" id="KW-1185">Reference proteome</keyword>
<dbReference type="EC" id="2.7.7.6" evidence="2 11"/>
<dbReference type="SMART" id="SM00662">
    <property type="entry name" value="RPOLD"/>
    <property type="match status" value="1"/>
</dbReference>
<dbReference type="EMBL" id="FWZT01000001">
    <property type="protein sequence ID" value="SME88730.1"/>
    <property type="molecule type" value="Genomic_DNA"/>
</dbReference>
<dbReference type="NCBIfam" id="NF003519">
    <property type="entry name" value="PRK05182.2-5"/>
    <property type="match status" value="1"/>
</dbReference>
<evidence type="ECO:0000313" key="13">
    <source>
        <dbReference type="EMBL" id="SME88730.1"/>
    </source>
</evidence>
<dbReference type="InterPro" id="IPR011773">
    <property type="entry name" value="DNA-dir_RpoA"/>
</dbReference>
<evidence type="ECO:0000256" key="1">
    <source>
        <dbReference type="ARBA" id="ARBA00007123"/>
    </source>
</evidence>
<dbReference type="FunFam" id="1.10.150.20:FF:000001">
    <property type="entry name" value="DNA-directed RNA polymerase subunit alpha"/>
    <property type="match status" value="1"/>
</dbReference>
<evidence type="ECO:0000256" key="6">
    <source>
        <dbReference type="ARBA" id="ARBA00022695"/>
    </source>
</evidence>
<name>A0A1Y6B2X9_9BACT</name>
<dbReference type="HAMAP" id="MF_00059">
    <property type="entry name" value="RNApol_bact_RpoA"/>
    <property type="match status" value="1"/>
</dbReference>
<reference evidence="14" key="1">
    <citation type="submission" date="2017-04" db="EMBL/GenBank/DDBJ databases">
        <authorList>
            <person name="Varghese N."/>
            <person name="Submissions S."/>
        </authorList>
    </citation>
    <scope>NUCLEOTIDE SEQUENCE [LARGE SCALE GENOMIC DNA]</scope>
    <source>
        <strain evidence="14">RKEM611</strain>
    </source>
</reference>
<dbReference type="CDD" id="cd06928">
    <property type="entry name" value="RNAP_alpha_NTD"/>
    <property type="match status" value="1"/>
</dbReference>
<evidence type="ECO:0000256" key="11">
    <source>
        <dbReference type="HAMAP-Rule" id="MF_00059"/>
    </source>
</evidence>
<dbReference type="SUPFAM" id="SSF56553">
    <property type="entry name" value="Insert subdomain of RNA polymerase alpha subunit"/>
    <property type="match status" value="1"/>
</dbReference>
<dbReference type="GO" id="GO:0046983">
    <property type="term" value="F:protein dimerization activity"/>
    <property type="evidence" value="ECO:0007669"/>
    <property type="project" value="InterPro"/>
</dbReference>
<accession>A0A1Y6B2X9</accession>
<comment type="similarity">
    <text evidence="1 11">Belongs to the RNA polymerase alpha chain family.</text>
</comment>
<keyword evidence="6 11" id="KW-0548">Nucleotidyltransferase</keyword>
<evidence type="ECO:0000256" key="4">
    <source>
        <dbReference type="ARBA" id="ARBA00022478"/>
    </source>
</evidence>
<dbReference type="Pfam" id="PF01193">
    <property type="entry name" value="RNA_pol_L"/>
    <property type="match status" value="1"/>
</dbReference>
<protein>
    <recommendedName>
        <fullName evidence="3 11">DNA-directed RNA polymerase subunit alpha</fullName>
        <shortName evidence="11">RNAP subunit alpha</shortName>
        <ecNumber evidence="2 11">2.7.7.6</ecNumber>
    </recommendedName>
    <alternativeName>
        <fullName evidence="9 11">RNA polymerase subunit alpha</fullName>
    </alternativeName>
    <alternativeName>
        <fullName evidence="8 11">Transcriptase subunit alpha</fullName>
    </alternativeName>
</protein>
<dbReference type="InterPro" id="IPR036643">
    <property type="entry name" value="RNApol_insert_sf"/>
</dbReference>
<dbReference type="Gene3D" id="2.170.120.12">
    <property type="entry name" value="DNA-directed RNA polymerase, insert domain"/>
    <property type="match status" value="1"/>
</dbReference>
<evidence type="ECO:0000256" key="3">
    <source>
        <dbReference type="ARBA" id="ARBA00015972"/>
    </source>
</evidence>
<feature type="region of interest" description="Alpha N-terminal domain (alpha-NTD)" evidence="11">
    <location>
        <begin position="1"/>
        <end position="231"/>
    </location>
</feature>
<organism evidence="13 14">
    <name type="scientific">Pseudobacteriovorax antillogorgiicola</name>
    <dbReference type="NCBI Taxonomy" id="1513793"/>
    <lineage>
        <taxon>Bacteria</taxon>
        <taxon>Pseudomonadati</taxon>
        <taxon>Bdellovibrionota</taxon>
        <taxon>Oligoflexia</taxon>
        <taxon>Oligoflexales</taxon>
        <taxon>Pseudobacteriovoracaceae</taxon>
        <taxon>Pseudobacteriovorax</taxon>
    </lineage>
</organism>
<dbReference type="Gene3D" id="1.10.150.20">
    <property type="entry name" value="5' to 3' exonuclease, C-terminal subdomain"/>
    <property type="match status" value="1"/>
</dbReference>
<feature type="domain" description="DNA-directed RNA polymerase RpoA/D/Rpb3-type" evidence="12">
    <location>
        <begin position="23"/>
        <end position="230"/>
    </location>
</feature>
<dbReference type="GO" id="GO:0003677">
    <property type="term" value="F:DNA binding"/>
    <property type="evidence" value="ECO:0007669"/>
    <property type="project" value="UniProtKB-UniRule"/>
</dbReference>
<evidence type="ECO:0000256" key="9">
    <source>
        <dbReference type="ARBA" id="ARBA00033070"/>
    </source>
</evidence>
<dbReference type="InterPro" id="IPR011260">
    <property type="entry name" value="RNAP_asu_C"/>
</dbReference>
<evidence type="ECO:0000256" key="2">
    <source>
        <dbReference type="ARBA" id="ARBA00012418"/>
    </source>
</evidence>
<feature type="region of interest" description="Alpha C-terminal domain (alpha-CTD)" evidence="11">
    <location>
        <begin position="251"/>
        <end position="336"/>
    </location>
</feature>
<evidence type="ECO:0000259" key="12">
    <source>
        <dbReference type="SMART" id="SM00662"/>
    </source>
</evidence>
<dbReference type="Pfam" id="PF03118">
    <property type="entry name" value="RNA_pol_A_CTD"/>
    <property type="match status" value="1"/>
</dbReference>
<dbReference type="Proteomes" id="UP000192907">
    <property type="component" value="Unassembled WGS sequence"/>
</dbReference>
<keyword evidence="5 11" id="KW-0808">Transferase</keyword>
<comment type="domain">
    <text evidence="11">The N-terminal domain is essential for RNAP assembly and basal transcription, whereas the C-terminal domain is involved in interaction with transcriptional regulators and with upstream promoter elements.</text>
</comment>
<evidence type="ECO:0000256" key="10">
    <source>
        <dbReference type="ARBA" id="ARBA00048552"/>
    </source>
</evidence>
<dbReference type="STRING" id="1513793.SAMN06296036_101189"/>
<sequence length="336" mass="37354">MHRNWQDLITPNNVEIATLTDTYGKFIAKPLERGYGTTLGNSLRRVLLSSINGAAVVAVRIAGVEHELSTIQGVKEDVTDIILNLKQVNIRYLGEQDARITLKSTGEGVLTAGDIQASSDVEILNPEQHIATVGEDGSLDMEMIVRHGRGYVSADMNRTEDIPTEYIVTDSIFAPVRRVAYNVSNARVGQMTDYDKLTLEVWTNGAVRPDDALAYAAKILKEQLTIFINFDETEEVEARPVEDEMDNKPQLNENLFKTVDSLELSVRAANCLENANIKYIGELVTKSEAEMLKTKNFGRKSLNEIKDILAEMGLSLGMKIDGFDPSMLRQRESESN</sequence>
<dbReference type="AlphaFoldDB" id="A0A1Y6B2X9"/>
<comment type="function">
    <text evidence="11">DNA-dependent RNA polymerase catalyzes the transcription of DNA into RNA using the four ribonucleoside triphosphates as substrates.</text>
</comment>
<keyword evidence="7 11" id="KW-0804">Transcription</keyword>
<evidence type="ECO:0000256" key="8">
    <source>
        <dbReference type="ARBA" id="ARBA00032524"/>
    </source>
</evidence>
<dbReference type="InterPro" id="IPR011262">
    <property type="entry name" value="DNA-dir_RNA_pol_insert"/>
</dbReference>
<proteinExistence type="inferred from homology"/>
<evidence type="ECO:0000256" key="7">
    <source>
        <dbReference type="ARBA" id="ARBA00023163"/>
    </source>
</evidence>
<dbReference type="SUPFAM" id="SSF47789">
    <property type="entry name" value="C-terminal domain of RNA polymerase alpha subunit"/>
    <property type="match status" value="1"/>
</dbReference>
<dbReference type="GO" id="GO:0003899">
    <property type="term" value="F:DNA-directed RNA polymerase activity"/>
    <property type="evidence" value="ECO:0007669"/>
    <property type="project" value="UniProtKB-UniRule"/>
</dbReference>
<comment type="subunit">
    <text evidence="11">Homodimer. The RNAP catalytic core consists of 2 alpha, 1 beta, 1 beta' and 1 omega subunit. When a sigma factor is associated with the core the holoenzyme is formed, which can initiate transcription.</text>
</comment>
<dbReference type="FunFam" id="2.170.120.12:FF:000001">
    <property type="entry name" value="DNA-directed RNA polymerase subunit alpha"/>
    <property type="match status" value="1"/>
</dbReference>
<dbReference type="GO" id="GO:0006351">
    <property type="term" value="P:DNA-templated transcription"/>
    <property type="evidence" value="ECO:0007669"/>
    <property type="project" value="UniProtKB-UniRule"/>
</dbReference>
<dbReference type="Gene3D" id="3.30.1360.10">
    <property type="entry name" value="RNA polymerase, RBP11-like subunit"/>
    <property type="match status" value="1"/>
</dbReference>